<evidence type="ECO:0000313" key="1">
    <source>
        <dbReference type="EMBL" id="KYG34101.1"/>
    </source>
</evidence>
<dbReference type="Gene3D" id="3.30.1490.480">
    <property type="entry name" value="Endolytic murein transglycosylase"/>
    <property type="match status" value="1"/>
</dbReference>
<gene>
    <name evidence="1" type="ORF">AZF04_14825</name>
</gene>
<keyword evidence="2" id="KW-1185">Reference proteome</keyword>
<dbReference type="RefSeq" id="WP_061947607.1">
    <property type="nucleotide sequence ID" value="NZ_LTAO01000003.1"/>
</dbReference>
<accession>A0A162EZC3</accession>
<evidence type="ECO:0008006" key="3">
    <source>
        <dbReference type="Google" id="ProtNLM"/>
    </source>
</evidence>
<dbReference type="AlphaFoldDB" id="A0A162EZC3"/>
<name>A0A162EZC3_9BACI</name>
<protein>
    <recommendedName>
        <fullName evidence="3">Aminodeoxychorismate lyase</fullName>
    </recommendedName>
</protein>
<proteinExistence type="predicted"/>
<dbReference type="Proteomes" id="UP000075806">
    <property type="component" value="Unassembled WGS sequence"/>
</dbReference>
<dbReference type="EMBL" id="LTAO01000003">
    <property type="protein sequence ID" value="KYG34101.1"/>
    <property type="molecule type" value="Genomic_DNA"/>
</dbReference>
<dbReference type="OrthoDB" id="2942983at2"/>
<organism evidence="1 2">
    <name type="scientific">Alkalihalobacillus trypoxylicola</name>
    <dbReference type="NCBI Taxonomy" id="519424"/>
    <lineage>
        <taxon>Bacteria</taxon>
        <taxon>Bacillati</taxon>
        <taxon>Bacillota</taxon>
        <taxon>Bacilli</taxon>
        <taxon>Bacillales</taxon>
        <taxon>Bacillaceae</taxon>
        <taxon>Alkalihalobacillus</taxon>
    </lineage>
</organism>
<reference evidence="1" key="1">
    <citation type="submission" date="2016-02" db="EMBL/GenBank/DDBJ databases">
        <title>Genome sequence of Bacillus trypoxylicola KCTC 13244(T).</title>
        <authorList>
            <person name="Jeong H."/>
            <person name="Park S.-H."/>
            <person name="Choi S.-K."/>
        </authorList>
    </citation>
    <scope>NUCLEOTIDE SEQUENCE [LARGE SCALE GENOMIC DNA]</scope>
    <source>
        <strain evidence="1">KCTC 13244</strain>
    </source>
</reference>
<dbReference type="STRING" id="519424.AZF04_14825"/>
<evidence type="ECO:0000313" key="2">
    <source>
        <dbReference type="Proteomes" id="UP000075806"/>
    </source>
</evidence>
<comment type="caution">
    <text evidence="1">The sequence shown here is derived from an EMBL/GenBank/DDBJ whole genome shotgun (WGS) entry which is preliminary data.</text>
</comment>
<sequence>MASKELRSFASGIIVAAAVCGITYYVTSDSQVDAGSQESSEENQTTIEVPATEEKMLEQLSESGYVIQSEEEWNASLEQLELAVTERLEEEWAANEDESTDDEESTVIYRTILTVSPGMTSIDVGRALENANVIDRAQDFFNEVEDRDLSNQLKPGSFEVESDMTMNQLIEIIF</sequence>